<dbReference type="EMBL" id="JBHULS010000001">
    <property type="protein sequence ID" value="MFD2550687.1"/>
    <property type="molecule type" value="Genomic_DNA"/>
</dbReference>
<evidence type="ECO:0000313" key="3">
    <source>
        <dbReference type="Proteomes" id="UP001597472"/>
    </source>
</evidence>
<dbReference type="RefSeq" id="WP_376891530.1">
    <property type="nucleotide sequence ID" value="NZ_JBHULS010000001.1"/>
</dbReference>
<evidence type="ECO:0000256" key="1">
    <source>
        <dbReference type="SAM" id="SignalP"/>
    </source>
</evidence>
<evidence type="ECO:0008006" key="4">
    <source>
        <dbReference type="Google" id="ProtNLM"/>
    </source>
</evidence>
<gene>
    <name evidence="2" type="ORF">ACFSQP_02545</name>
</gene>
<sequence>MIRRLGFFSILVLLSVTAVSQEAEWLSGTLFVTDGSVKSGMVKIPQPTKSIRIGANKIAFKLDENAKTERFKNSEIASVILNSEAHGSAKYVMVIVDKKPALLKEVDIIGNLTIYSRNMEINHAGAYGIWFSNNYNELFVKRTNEKAVFEILSATRGINYFKKQVAAYFSSCTAVVKAAGQVAKKADALPALQKYASCL</sequence>
<feature type="signal peptide" evidence="1">
    <location>
        <begin position="1"/>
        <end position="20"/>
    </location>
</feature>
<keyword evidence="3" id="KW-1185">Reference proteome</keyword>
<evidence type="ECO:0000313" key="2">
    <source>
        <dbReference type="EMBL" id="MFD2550687.1"/>
    </source>
</evidence>
<protein>
    <recommendedName>
        <fullName evidence="4">DUF4369 domain-containing protein</fullName>
    </recommendedName>
</protein>
<organism evidence="2 3">
    <name type="scientific">Bizionia sediminis</name>
    <dbReference type="NCBI Taxonomy" id="1737064"/>
    <lineage>
        <taxon>Bacteria</taxon>
        <taxon>Pseudomonadati</taxon>
        <taxon>Bacteroidota</taxon>
        <taxon>Flavobacteriia</taxon>
        <taxon>Flavobacteriales</taxon>
        <taxon>Flavobacteriaceae</taxon>
        <taxon>Bizionia</taxon>
    </lineage>
</organism>
<name>A0ABW5KPC9_9FLAO</name>
<comment type="caution">
    <text evidence="2">The sequence shown here is derived from an EMBL/GenBank/DDBJ whole genome shotgun (WGS) entry which is preliminary data.</text>
</comment>
<reference evidence="3" key="1">
    <citation type="journal article" date="2019" name="Int. J. Syst. Evol. Microbiol.">
        <title>The Global Catalogue of Microorganisms (GCM) 10K type strain sequencing project: providing services to taxonomists for standard genome sequencing and annotation.</title>
        <authorList>
            <consortium name="The Broad Institute Genomics Platform"/>
            <consortium name="The Broad Institute Genome Sequencing Center for Infectious Disease"/>
            <person name="Wu L."/>
            <person name="Ma J."/>
        </authorList>
    </citation>
    <scope>NUCLEOTIDE SEQUENCE [LARGE SCALE GENOMIC DNA]</scope>
    <source>
        <strain evidence="3">KCTC 42587</strain>
    </source>
</reference>
<proteinExistence type="predicted"/>
<dbReference type="Proteomes" id="UP001597472">
    <property type="component" value="Unassembled WGS sequence"/>
</dbReference>
<accession>A0ABW5KPC9</accession>
<keyword evidence="1" id="KW-0732">Signal</keyword>
<feature type="chain" id="PRO_5045261863" description="DUF4369 domain-containing protein" evidence="1">
    <location>
        <begin position="21"/>
        <end position="199"/>
    </location>
</feature>